<reference evidence="1" key="1">
    <citation type="submission" date="2021-08" db="EMBL/GenBank/DDBJ databases">
        <authorList>
            <person name="Zhang H."/>
            <person name="Xu M."/>
            <person name="Yu Z."/>
            <person name="Yang L."/>
            <person name="Cai Y."/>
        </authorList>
    </citation>
    <scope>NUCLEOTIDE SEQUENCE</scope>
    <source>
        <strain evidence="1">CHL1</strain>
    </source>
</reference>
<evidence type="ECO:0000313" key="2">
    <source>
        <dbReference type="Proteomes" id="UP000825701"/>
    </source>
</evidence>
<dbReference type="AlphaFoldDB" id="A0A9E6RFB0"/>
<evidence type="ECO:0000313" key="1">
    <source>
        <dbReference type="EMBL" id="QZN99901.1"/>
    </source>
</evidence>
<organism evidence="1 2">
    <name type="scientific">Chenggangzhangella methanolivorans</name>
    <dbReference type="NCBI Taxonomy" id="1437009"/>
    <lineage>
        <taxon>Bacteria</taxon>
        <taxon>Pseudomonadati</taxon>
        <taxon>Pseudomonadota</taxon>
        <taxon>Alphaproteobacteria</taxon>
        <taxon>Hyphomicrobiales</taxon>
        <taxon>Methylopilaceae</taxon>
        <taxon>Chenggangzhangella</taxon>
    </lineage>
</organism>
<dbReference type="EMBL" id="CP081869">
    <property type="protein sequence ID" value="QZN99901.1"/>
    <property type="molecule type" value="Genomic_DNA"/>
</dbReference>
<dbReference type="KEGG" id="cmet:K6K41_25240"/>
<gene>
    <name evidence="1" type="ORF">K6K41_25240</name>
</gene>
<sequence>MIGNSHIGAIKSGWDRIDEASRPVALEFFGSKSQSLQRTFVEDGVLKSDDEQIQRSLLRTGGAPEIDLRRYDMFVLVGGGVHFKALGRMLRNATLYPDATPGRRLVSQPALTEAFRRRVEALAAWDLSVMISSVTDAPIYVLPEPFFDKDVMKATHKPFMKQIHELGIGEQAAAAFDAACERTFSRFGGFVAQPRETREDHIFTASKYALAPVSMRRMMDMDLDARDDDFVHKNDEYGELMMRAFLALAGLSASK</sequence>
<protein>
    <submittedName>
        <fullName evidence="1">Uncharacterized protein</fullName>
    </submittedName>
</protein>
<dbReference type="RefSeq" id="WP_261403025.1">
    <property type="nucleotide sequence ID" value="NZ_CP081869.1"/>
</dbReference>
<accession>A0A9E6RFB0</accession>
<proteinExistence type="predicted"/>
<dbReference type="Proteomes" id="UP000825701">
    <property type="component" value="Chromosome"/>
</dbReference>
<keyword evidence="2" id="KW-1185">Reference proteome</keyword>
<name>A0A9E6RFB0_9HYPH</name>